<dbReference type="STRING" id="1528.SAMN04488579_12128"/>
<dbReference type="PANTHER" id="PTHR36444:SF2">
    <property type="entry name" value="TRANSCRIPTIONAL REGULATOR PROTEIN YOBU-RELATED"/>
    <property type="match status" value="1"/>
</dbReference>
<gene>
    <name evidence="2" type="ORF">SAMN04488579_12128</name>
</gene>
<dbReference type="InterPro" id="IPR053182">
    <property type="entry name" value="YobU-like_regulator"/>
</dbReference>
<dbReference type="OrthoDB" id="9801008at2"/>
<keyword evidence="3" id="KW-1185">Reference proteome</keyword>
<evidence type="ECO:0000259" key="1">
    <source>
        <dbReference type="SMART" id="SM00871"/>
    </source>
</evidence>
<evidence type="ECO:0000313" key="2">
    <source>
        <dbReference type="EMBL" id="SDY23122.1"/>
    </source>
</evidence>
<dbReference type="Gene3D" id="3.20.80.10">
    <property type="entry name" value="Regulatory factor, effector binding domain"/>
    <property type="match status" value="1"/>
</dbReference>
<accession>A0A1H3I654</accession>
<dbReference type="EMBL" id="FNOU01000021">
    <property type="protein sequence ID" value="SDY23122.1"/>
    <property type="molecule type" value="Genomic_DNA"/>
</dbReference>
<keyword evidence="2" id="KW-0238">DNA-binding</keyword>
<reference evidence="3" key="1">
    <citation type="submission" date="2016-10" db="EMBL/GenBank/DDBJ databases">
        <authorList>
            <person name="Varghese N."/>
            <person name="Submissions S."/>
        </authorList>
    </citation>
    <scope>NUCLEOTIDE SEQUENCE [LARGE SCALE GENOMIC DNA]</scope>
    <source>
        <strain evidence="3">VPI 5359</strain>
    </source>
</reference>
<dbReference type="InterPro" id="IPR029441">
    <property type="entry name" value="Cass2"/>
</dbReference>
<name>A0A1H3I654_EUBBA</name>
<organism evidence="2 3">
    <name type="scientific">Eubacterium barkeri</name>
    <name type="common">Clostridium barkeri</name>
    <dbReference type="NCBI Taxonomy" id="1528"/>
    <lineage>
        <taxon>Bacteria</taxon>
        <taxon>Bacillati</taxon>
        <taxon>Bacillota</taxon>
        <taxon>Clostridia</taxon>
        <taxon>Eubacteriales</taxon>
        <taxon>Eubacteriaceae</taxon>
        <taxon>Eubacterium</taxon>
    </lineage>
</organism>
<dbReference type="InterPro" id="IPR011256">
    <property type="entry name" value="Reg_factor_effector_dom_sf"/>
</dbReference>
<sequence length="146" mass="16105">MNYEMVSLEEKIVVGLSATTGNNDPQMGEIIGNLWKKLYEGGVYPQINNKVDDHAIGLYSDYTGETYCVTVGTAVSTADNPELARKIIPAGRYARFLIRGDMVQAVTAAWGAIWEMDLDRSFTGDFEEYLSPDPVNGEIAIYVALK</sequence>
<dbReference type="SUPFAM" id="SSF55136">
    <property type="entry name" value="Probable bacterial effector-binding domain"/>
    <property type="match status" value="1"/>
</dbReference>
<dbReference type="Proteomes" id="UP000199652">
    <property type="component" value="Unassembled WGS sequence"/>
</dbReference>
<dbReference type="RefSeq" id="WP_090246494.1">
    <property type="nucleotide sequence ID" value="NZ_FNOU01000021.1"/>
</dbReference>
<protein>
    <submittedName>
        <fullName evidence="2">Predicted transcriptional regulator YdeE, contains AraC-type DNA-binding domain</fullName>
    </submittedName>
</protein>
<dbReference type="GO" id="GO:0003677">
    <property type="term" value="F:DNA binding"/>
    <property type="evidence" value="ECO:0007669"/>
    <property type="project" value="UniProtKB-KW"/>
</dbReference>
<dbReference type="AlphaFoldDB" id="A0A1H3I654"/>
<proteinExistence type="predicted"/>
<dbReference type="SMART" id="SM00871">
    <property type="entry name" value="AraC_E_bind"/>
    <property type="match status" value="1"/>
</dbReference>
<feature type="domain" description="AraC effector-binding" evidence="1">
    <location>
        <begin position="1"/>
        <end position="146"/>
    </location>
</feature>
<dbReference type="Pfam" id="PF14526">
    <property type="entry name" value="Cass2"/>
    <property type="match status" value="1"/>
</dbReference>
<dbReference type="InterPro" id="IPR010499">
    <property type="entry name" value="AraC_E-bd"/>
</dbReference>
<dbReference type="PANTHER" id="PTHR36444">
    <property type="entry name" value="TRANSCRIPTIONAL REGULATOR PROTEIN YOBU-RELATED"/>
    <property type="match status" value="1"/>
</dbReference>
<evidence type="ECO:0000313" key="3">
    <source>
        <dbReference type="Proteomes" id="UP000199652"/>
    </source>
</evidence>